<dbReference type="SUPFAM" id="SSF53335">
    <property type="entry name" value="S-adenosyl-L-methionine-dependent methyltransferases"/>
    <property type="match status" value="1"/>
</dbReference>
<dbReference type="Proteomes" id="UP000584642">
    <property type="component" value="Unassembled WGS sequence"/>
</dbReference>
<dbReference type="GO" id="GO:0008168">
    <property type="term" value="F:methyltransferase activity"/>
    <property type="evidence" value="ECO:0007669"/>
    <property type="project" value="UniProtKB-KW"/>
</dbReference>
<accession>A0ABX2TKE2</accession>
<evidence type="ECO:0000313" key="1">
    <source>
        <dbReference type="EMBL" id="NYZ24812.1"/>
    </source>
</evidence>
<dbReference type="Gene3D" id="3.40.50.150">
    <property type="entry name" value="Vaccinia Virus protein VP39"/>
    <property type="match status" value="1"/>
</dbReference>
<name>A0ABX2TKE2_9PROT</name>
<organism evidence="1 2">
    <name type="scientific">Azospirillum oleiclasticum</name>
    <dbReference type="NCBI Taxonomy" id="2735135"/>
    <lineage>
        <taxon>Bacteria</taxon>
        <taxon>Pseudomonadati</taxon>
        <taxon>Pseudomonadota</taxon>
        <taxon>Alphaproteobacteria</taxon>
        <taxon>Rhodospirillales</taxon>
        <taxon>Azospirillaceae</taxon>
        <taxon>Azospirillum</taxon>
    </lineage>
</organism>
<protein>
    <submittedName>
        <fullName evidence="1">Methyltransferase domain-containing protein</fullName>
    </submittedName>
</protein>
<comment type="caution">
    <text evidence="1">The sequence shown here is derived from an EMBL/GenBank/DDBJ whole genome shotgun (WGS) entry which is preliminary data.</text>
</comment>
<keyword evidence="1" id="KW-0489">Methyltransferase</keyword>
<gene>
    <name evidence="1" type="ORF">HND93_34345</name>
</gene>
<proteinExistence type="predicted"/>
<dbReference type="CDD" id="cd02440">
    <property type="entry name" value="AdoMet_MTases"/>
    <property type="match status" value="1"/>
</dbReference>
<dbReference type="Pfam" id="PF13489">
    <property type="entry name" value="Methyltransf_23"/>
    <property type="match status" value="1"/>
</dbReference>
<evidence type="ECO:0000313" key="2">
    <source>
        <dbReference type="Proteomes" id="UP000584642"/>
    </source>
</evidence>
<keyword evidence="1" id="KW-0808">Transferase</keyword>
<dbReference type="GO" id="GO:0032259">
    <property type="term" value="P:methylation"/>
    <property type="evidence" value="ECO:0007669"/>
    <property type="project" value="UniProtKB-KW"/>
</dbReference>
<reference evidence="1 2" key="1">
    <citation type="submission" date="2020-05" db="EMBL/GenBank/DDBJ databases">
        <title>Azospirillum oleiclasticum sp. nov, a nitrogen-fixing and heavy crude oil-emulsifying bacterium isolated from the crude oil of Yumen Oilfield.</title>
        <authorList>
            <person name="Wu D."/>
            <person name="Cai M."/>
            <person name="Zhang X."/>
        </authorList>
    </citation>
    <scope>NUCLEOTIDE SEQUENCE [LARGE SCALE GENOMIC DNA]</scope>
    <source>
        <strain evidence="1 2">ROY-1-1-2</strain>
    </source>
</reference>
<dbReference type="InterPro" id="IPR029063">
    <property type="entry name" value="SAM-dependent_MTases_sf"/>
</dbReference>
<dbReference type="PANTHER" id="PTHR43861">
    <property type="entry name" value="TRANS-ACONITATE 2-METHYLTRANSFERASE-RELATED"/>
    <property type="match status" value="1"/>
</dbReference>
<keyword evidence="2" id="KW-1185">Reference proteome</keyword>
<dbReference type="EMBL" id="JABFDB010000045">
    <property type="protein sequence ID" value="NYZ24812.1"/>
    <property type="molecule type" value="Genomic_DNA"/>
</dbReference>
<dbReference type="RefSeq" id="WP_180286581.1">
    <property type="nucleotide sequence ID" value="NZ_JABFDB010000045.1"/>
</dbReference>
<sequence length="310" mass="34392">MDERTYRAADRDSADGYVAPRYDVMFRVWWPGRTEVTITYVMCRDCGFVMYTPRPSEADVAAKYAFLSRRGGAVGHALSDDGADRVRAAGLYRTLKPLLPEAGARILDLGGGDGRMLRPFVEAGQHGVVVDHNRNPIPGIARLGATLDEVDEEERFDAALSLHVLEHLANPRRVLEQLRVRMRTGGLLFVEVPLEVWRGRPEQIEPVTHINFFSRDSLGTLLRRSGFTDVRCWEQTATAPSGAPIFVVRASGRALAAPADAAAPAGSDHTRRLLHPSAWDRAKWIARNPAFYTHPDFLKRKTAKLLGRGG</sequence>